<evidence type="ECO:0000256" key="1">
    <source>
        <dbReference type="SAM" id="MobiDB-lite"/>
    </source>
</evidence>
<feature type="compositionally biased region" description="Basic residues" evidence="1">
    <location>
        <begin position="510"/>
        <end position="519"/>
    </location>
</feature>
<feature type="region of interest" description="Disordered" evidence="1">
    <location>
        <begin position="212"/>
        <end position="234"/>
    </location>
</feature>
<feature type="region of interest" description="Disordered" evidence="1">
    <location>
        <begin position="246"/>
        <end position="276"/>
    </location>
</feature>
<evidence type="ECO:0000313" key="2">
    <source>
        <dbReference type="EMBL" id="CAA9365709.1"/>
    </source>
</evidence>
<feature type="compositionally biased region" description="Basic residues" evidence="1">
    <location>
        <begin position="116"/>
        <end position="134"/>
    </location>
</feature>
<feature type="compositionally biased region" description="Basic residues" evidence="1">
    <location>
        <begin position="663"/>
        <end position="682"/>
    </location>
</feature>
<feature type="region of interest" description="Disordered" evidence="1">
    <location>
        <begin position="81"/>
        <end position="144"/>
    </location>
</feature>
<dbReference type="EMBL" id="CADCUH010000193">
    <property type="protein sequence ID" value="CAA9365709.1"/>
    <property type="molecule type" value="Genomic_DNA"/>
</dbReference>
<feature type="compositionally biased region" description="Low complexity" evidence="1">
    <location>
        <begin position="560"/>
        <end position="588"/>
    </location>
</feature>
<reference evidence="2" key="1">
    <citation type="submission" date="2020-02" db="EMBL/GenBank/DDBJ databases">
        <authorList>
            <person name="Meier V. D."/>
        </authorList>
    </citation>
    <scope>NUCLEOTIDE SEQUENCE</scope>
    <source>
        <strain evidence="2">AVDCRST_MAG36</strain>
    </source>
</reference>
<feature type="non-terminal residue" evidence="2">
    <location>
        <position position="692"/>
    </location>
</feature>
<feature type="compositionally biased region" description="Basic and acidic residues" evidence="1">
    <location>
        <begin position="252"/>
        <end position="266"/>
    </location>
</feature>
<dbReference type="AlphaFoldDB" id="A0A6J4MS81"/>
<name>A0A6J4MS81_9ACTN</name>
<feature type="compositionally biased region" description="Low complexity" evidence="1">
    <location>
        <begin position="346"/>
        <end position="359"/>
    </location>
</feature>
<feature type="compositionally biased region" description="Basic and acidic residues" evidence="1">
    <location>
        <begin position="104"/>
        <end position="115"/>
    </location>
</feature>
<feature type="compositionally biased region" description="Basic and acidic residues" evidence="1">
    <location>
        <begin position="492"/>
        <end position="502"/>
    </location>
</feature>
<feature type="compositionally biased region" description="Low complexity" evidence="1">
    <location>
        <begin position="91"/>
        <end position="103"/>
    </location>
</feature>
<feature type="region of interest" description="Disordered" evidence="1">
    <location>
        <begin position="436"/>
        <end position="461"/>
    </location>
</feature>
<protein>
    <submittedName>
        <fullName evidence="2">Uncharacterized protein</fullName>
    </submittedName>
</protein>
<feature type="compositionally biased region" description="Low complexity" evidence="1">
    <location>
        <begin position="619"/>
        <end position="641"/>
    </location>
</feature>
<feature type="compositionally biased region" description="Low complexity" evidence="1">
    <location>
        <begin position="28"/>
        <end position="37"/>
    </location>
</feature>
<feature type="region of interest" description="Disordered" evidence="1">
    <location>
        <begin position="317"/>
        <end position="420"/>
    </location>
</feature>
<feature type="region of interest" description="Disordered" evidence="1">
    <location>
        <begin position="614"/>
        <end position="692"/>
    </location>
</feature>
<accession>A0A6J4MS81</accession>
<feature type="region of interest" description="Disordered" evidence="1">
    <location>
        <begin position="1"/>
        <end position="42"/>
    </location>
</feature>
<gene>
    <name evidence="2" type="ORF">AVDCRST_MAG36-3061</name>
</gene>
<organism evidence="2">
    <name type="scientific">uncultured Nocardioidaceae bacterium</name>
    <dbReference type="NCBI Taxonomy" id="253824"/>
    <lineage>
        <taxon>Bacteria</taxon>
        <taxon>Bacillati</taxon>
        <taxon>Actinomycetota</taxon>
        <taxon>Actinomycetes</taxon>
        <taxon>Propionibacteriales</taxon>
        <taxon>Nocardioidaceae</taxon>
        <taxon>environmental samples</taxon>
    </lineage>
</organism>
<feature type="compositionally biased region" description="Basic residues" evidence="1">
    <location>
        <begin position="547"/>
        <end position="556"/>
    </location>
</feature>
<feature type="region of interest" description="Disordered" evidence="1">
    <location>
        <begin position="479"/>
        <end position="594"/>
    </location>
</feature>
<feature type="non-terminal residue" evidence="2">
    <location>
        <position position="1"/>
    </location>
</feature>
<feature type="region of interest" description="Disordered" evidence="1">
    <location>
        <begin position="158"/>
        <end position="199"/>
    </location>
</feature>
<feature type="compositionally biased region" description="Basic and acidic residues" evidence="1">
    <location>
        <begin position="405"/>
        <end position="418"/>
    </location>
</feature>
<feature type="compositionally biased region" description="Basic residues" evidence="1">
    <location>
        <begin position="267"/>
        <end position="276"/>
    </location>
</feature>
<feature type="compositionally biased region" description="Basic residues" evidence="1">
    <location>
        <begin position="178"/>
        <end position="188"/>
    </location>
</feature>
<proteinExistence type="predicted"/>
<sequence>VERLPAQQCPREWSPGAAPRARCRRPGRAGPAAASGARRGRRRHGRLLRVVDAALLRRPGDAVAAVGQRLGVAGRDGRARRVAGGGRRARSTLASARAHCGGRPARDPGVDGPRGDRRRRRGRRGARRGPRLARHVPGDLGGDRRLRSRARHLGVVHRPVHRQERDAQLVGPVDEHPRRPRGAGRRGGVRGAQPVRAPRRHRRPVLRQPVGLGRRARQRRPARHDVQPGGLQHPVRRRCPHRLARVAPRRARAPDRPEGGHRDVPPRHPRRDRARRVGAVAARAAVGTAAAAAGAARRGRVPPALRRLHARQLLAPADVAGQGRGGRRPHAAGVGVADRGGRARPHAGGATARPRAPAGRWRRVLRAHPDRGGVGAGDDGGRAARRGAGRLPGAGARRSARPRRAAVERDRGGAVLDRRRGRAARGAAVAGVVRAGPRRDRPDGRAGAARAVPGAGGGPARGCRCARRVDGAGVGGRLRPRRAAAAQRGHRLRTDPVADAVRRPGAGPRRAARVVRRRGPTPARGARDRGRARRRSRGGRPAGLVLHRSRRPRHRDRAAGVEARPPVAARRPPARGARAAAGDGPAAADAHEGAVDVHDRGLRGRPARLVRAEHRGAARRPAGPAAAVRRGRRATAVPAAGPGRGGPAAARRDAGLHRPVAVPRRRGPAPRGRRVRRTHHRRVADLPHPARL</sequence>
<feature type="compositionally biased region" description="Basic and acidic residues" evidence="1">
    <location>
        <begin position="161"/>
        <end position="177"/>
    </location>
</feature>